<dbReference type="GO" id="GO:0005198">
    <property type="term" value="F:structural molecule activity"/>
    <property type="evidence" value="ECO:0007669"/>
    <property type="project" value="InterPro"/>
</dbReference>
<organismHost>
    <name type="scientific">Lepidoptera</name>
    <name type="common">moths &amp; butterflies</name>
    <dbReference type="NCBI Taxonomy" id="7088"/>
</organismHost>
<name>A0A1B1MQV3_NPVLD</name>
<organism evidence="1">
    <name type="scientific">Lymantria dispar multicapsid nuclear polyhedrosis virus</name>
    <name type="common">LdMNPV</name>
    <dbReference type="NCBI Taxonomy" id="10449"/>
    <lineage>
        <taxon>Viruses</taxon>
        <taxon>Viruses incertae sedis</taxon>
        <taxon>Naldaviricetes</taxon>
        <taxon>Lefavirales</taxon>
        <taxon>Baculoviridae</taxon>
        <taxon>Alphabaculovirus</taxon>
        <taxon>Alphabaculovirus lydisparis</taxon>
    </lineage>
</organism>
<reference evidence="1" key="1">
    <citation type="journal article" date="2016" name="J. Invertebr. Pathol.">
        <title>An alphabaculovirus isolated from dead Lymantria dispar larvae shows high genetic similarity to baculovirus previously isolated from Lymantria monacha - An example of adaptation to a new host.</title>
        <authorList>
            <person name="Rabalski L."/>
            <person name="Krejmer-Rabalska M."/>
            <person name="Skrzecz I."/>
            <person name="Wasag B."/>
            <person name="Szewczyk B."/>
        </authorList>
    </citation>
    <scope>NUCLEOTIDE SEQUENCE</scope>
    <source>
        <strain evidence="1">BNP</strain>
    </source>
</reference>
<dbReference type="InterPro" id="IPR006790">
    <property type="entry name" value="Baculovirus_Gp41"/>
</dbReference>
<sequence length="283" mass="31433">MSHLTPQMQLLINTIRDLCLETNPVDVNVVKRFDSDENLIKHYARLAKDMGGTTVPDNIFQASFVYSVLPSYAQKFYNRGAVKVDEESVSNAAKQLSLAVQYQIAQAVATNTPIPLPFTQQLANEYMTCLLQQATIPPNIQKAVETGKYPQLNSINTLVNNVIDSIFSGGGDYYYYILNEHNRARVISLKENIGFLAPLSSSVDIFQYVADLATKAGKRPDLFSGATLITSSNGAGDLSKDATSKKTVCQRSLTELAFQNEALRRFIFQQLSYKHNNRPSTFA</sequence>
<dbReference type="EMBL" id="KU377538">
    <property type="protein sequence ID" value="ANS70974.1"/>
    <property type="molecule type" value="Genomic_DNA"/>
</dbReference>
<accession>A0A1B1MQV3</accession>
<proteinExistence type="predicted"/>
<dbReference type="Pfam" id="PF04700">
    <property type="entry name" value="Baculo_gp41"/>
    <property type="match status" value="1"/>
</dbReference>
<protein>
    <submittedName>
        <fullName evidence="1">Glycoprotein 41</fullName>
    </submittedName>
</protein>
<dbReference type="GO" id="GO:0044423">
    <property type="term" value="C:virion component"/>
    <property type="evidence" value="ECO:0007669"/>
    <property type="project" value="InterPro"/>
</dbReference>
<evidence type="ECO:0000313" key="1">
    <source>
        <dbReference type="EMBL" id="ANS70974.1"/>
    </source>
</evidence>